<dbReference type="SUPFAM" id="SSF56176">
    <property type="entry name" value="FAD-binding/transporter-associated domain-like"/>
    <property type="match status" value="1"/>
</dbReference>
<organism evidence="7 8">
    <name type="scientific">Anthostomella pinea</name>
    <dbReference type="NCBI Taxonomy" id="933095"/>
    <lineage>
        <taxon>Eukaryota</taxon>
        <taxon>Fungi</taxon>
        <taxon>Dikarya</taxon>
        <taxon>Ascomycota</taxon>
        <taxon>Pezizomycotina</taxon>
        <taxon>Sordariomycetes</taxon>
        <taxon>Xylariomycetidae</taxon>
        <taxon>Xylariales</taxon>
        <taxon>Xylariaceae</taxon>
        <taxon>Anthostomella</taxon>
    </lineage>
</organism>
<comment type="similarity">
    <text evidence="1">Belongs to the oxygen-dependent FAD-linked oxidoreductase family.</text>
</comment>
<protein>
    <submittedName>
        <fullName evidence="7">Uu.00g031480.m01.CDS01</fullName>
    </submittedName>
</protein>
<keyword evidence="8" id="KW-1185">Reference proteome</keyword>
<keyword evidence="3" id="KW-0274">FAD</keyword>
<evidence type="ECO:0000259" key="6">
    <source>
        <dbReference type="PROSITE" id="PS51387"/>
    </source>
</evidence>
<dbReference type="PANTHER" id="PTHR42973:SF54">
    <property type="entry name" value="FAD-BINDING PCMH-TYPE DOMAIN-CONTAINING PROTEIN"/>
    <property type="match status" value="1"/>
</dbReference>
<gene>
    <name evidence="7" type="ORF">KHLLAP_LOCUS763</name>
</gene>
<dbReference type="AlphaFoldDB" id="A0AAI8YD20"/>
<dbReference type="PANTHER" id="PTHR42973">
    <property type="entry name" value="BINDING OXIDOREDUCTASE, PUTATIVE (AFU_ORTHOLOGUE AFUA_1G17690)-RELATED"/>
    <property type="match status" value="1"/>
</dbReference>
<reference evidence="7" key="1">
    <citation type="submission" date="2023-10" db="EMBL/GenBank/DDBJ databases">
        <authorList>
            <person name="Hackl T."/>
        </authorList>
    </citation>
    <scope>NUCLEOTIDE SEQUENCE</scope>
</reference>
<dbReference type="PROSITE" id="PS51387">
    <property type="entry name" value="FAD_PCMH"/>
    <property type="match status" value="1"/>
</dbReference>
<dbReference type="InterPro" id="IPR036318">
    <property type="entry name" value="FAD-bd_PCMH-like_sf"/>
</dbReference>
<dbReference type="Pfam" id="PF01565">
    <property type="entry name" value="FAD_binding_4"/>
    <property type="match status" value="1"/>
</dbReference>
<evidence type="ECO:0000313" key="8">
    <source>
        <dbReference type="Proteomes" id="UP001295740"/>
    </source>
</evidence>
<dbReference type="Proteomes" id="UP001295740">
    <property type="component" value="Unassembled WGS sequence"/>
</dbReference>
<feature type="domain" description="FAD-binding PCMH-type" evidence="6">
    <location>
        <begin position="72"/>
        <end position="203"/>
    </location>
</feature>
<dbReference type="GO" id="GO:0071949">
    <property type="term" value="F:FAD binding"/>
    <property type="evidence" value="ECO:0007669"/>
    <property type="project" value="InterPro"/>
</dbReference>
<dbReference type="GO" id="GO:0016491">
    <property type="term" value="F:oxidoreductase activity"/>
    <property type="evidence" value="ECO:0007669"/>
    <property type="project" value="UniProtKB-KW"/>
</dbReference>
<dbReference type="EMBL" id="CAUWAG010000003">
    <property type="protein sequence ID" value="CAJ2500295.1"/>
    <property type="molecule type" value="Genomic_DNA"/>
</dbReference>
<dbReference type="InterPro" id="IPR050416">
    <property type="entry name" value="FAD-linked_Oxidoreductase"/>
</dbReference>
<evidence type="ECO:0000256" key="1">
    <source>
        <dbReference type="ARBA" id="ARBA00005466"/>
    </source>
</evidence>
<proteinExistence type="inferred from homology"/>
<evidence type="ECO:0000256" key="5">
    <source>
        <dbReference type="SAM" id="SignalP"/>
    </source>
</evidence>
<accession>A0AAI8YD20</accession>
<keyword evidence="2" id="KW-0285">Flavoprotein</keyword>
<keyword evidence="5" id="KW-0732">Signal</keyword>
<comment type="caution">
    <text evidence="7">The sequence shown here is derived from an EMBL/GenBank/DDBJ whole genome shotgun (WGS) entry which is preliminary data.</text>
</comment>
<dbReference type="Gene3D" id="3.30.465.10">
    <property type="match status" value="1"/>
</dbReference>
<evidence type="ECO:0000256" key="3">
    <source>
        <dbReference type="ARBA" id="ARBA00022827"/>
    </source>
</evidence>
<evidence type="ECO:0000256" key="2">
    <source>
        <dbReference type="ARBA" id="ARBA00022630"/>
    </source>
</evidence>
<sequence>MSAAAFLAVALALLYRTALSNPGNATGNDHAIADRAAALCGQLQDHLGPSRIVLPSNPEYTELREDNWSQTAWRRPSCIASLNATAEIASLVSVLADNQIAFAIRYRGHSPNPHDSNIDTGVLIALANFDEVSSDAGTGLVSMGPGARWEAVYGELDKYNRSMVGGRVMDVGVGGLTLGSGLSYLSDLYVLACDNVVSYEDLL</sequence>
<feature type="chain" id="PRO_5042590656" evidence="5">
    <location>
        <begin position="21"/>
        <end position="203"/>
    </location>
</feature>
<keyword evidence="4" id="KW-0560">Oxidoreductase</keyword>
<evidence type="ECO:0000256" key="4">
    <source>
        <dbReference type="ARBA" id="ARBA00023002"/>
    </source>
</evidence>
<dbReference type="InterPro" id="IPR006094">
    <property type="entry name" value="Oxid_FAD_bind_N"/>
</dbReference>
<name>A0AAI8YD20_9PEZI</name>
<evidence type="ECO:0000313" key="7">
    <source>
        <dbReference type="EMBL" id="CAJ2500295.1"/>
    </source>
</evidence>
<feature type="signal peptide" evidence="5">
    <location>
        <begin position="1"/>
        <end position="20"/>
    </location>
</feature>
<dbReference type="InterPro" id="IPR016166">
    <property type="entry name" value="FAD-bd_PCMH"/>
</dbReference>
<dbReference type="InterPro" id="IPR016169">
    <property type="entry name" value="FAD-bd_PCMH_sub2"/>
</dbReference>